<dbReference type="AlphaFoldDB" id="A0A061JP56"/>
<evidence type="ECO:0000256" key="1">
    <source>
        <dbReference type="SAM" id="MobiDB-lite"/>
    </source>
</evidence>
<dbReference type="Proteomes" id="UP000026923">
    <property type="component" value="Unassembled WGS sequence"/>
</dbReference>
<feature type="region of interest" description="Disordered" evidence="1">
    <location>
        <begin position="1"/>
        <end position="23"/>
    </location>
</feature>
<sequence>MSGKPAAHPVAPTACPEAGRGTHPIATGSPGVLFDGKLAVVDCMGNHGHVVAASSGTAVIDTIDTPAAFILPNPQDWLDHLPRQDALGGMDMGHGA</sequence>
<dbReference type="RefSeq" id="WP_003296291.1">
    <property type="nucleotide sequence ID" value="NZ_KK020676.1"/>
</dbReference>
<gene>
    <name evidence="2" type="ORF">B597_010030</name>
</gene>
<reference evidence="2 3" key="1">
    <citation type="journal article" date="2013" name="Genome Announc.">
        <title>Draft Genome of the Nitrogen-Fixing Bacterium Pseudomonas stutzeri Strain KOS6 Isolated from Industrial Hydrocarbon Sludge.</title>
        <authorList>
            <person name="Grigoryeva T.V."/>
            <person name="Laikov A.V."/>
            <person name="Naumova R.P."/>
            <person name="Manolov A.I."/>
            <person name="Larin A.K."/>
            <person name="Karpova I.Y."/>
            <person name="Semashko T.A."/>
            <person name="Alexeev D.G."/>
            <person name="Kostryukova E.S."/>
            <person name="Muller R."/>
            <person name="Govorun V.M."/>
        </authorList>
    </citation>
    <scope>NUCLEOTIDE SEQUENCE [LARGE SCALE GENOMIC DNA]</scope>
    <source>
        <strain evidence="2 3">KOS6</strain>
    </source>
</reference>
<proteinExistence type="predicted"/>
<protein>
    <submittedName>
        <fullName evidence="2">Uncharacterized protein</fullName>
    </submittedName>
</protein>
<evidence type="ECO:0000313" key="2">
    <source>
        <dbReference type="EMBL" id="EWC41501.1"/>
    </source>
</evidence>
<name>A0A061JP56_STUST</name>
<accession>A0A061JP56</accession>
<organism evidence="2 3">
    <name type="scientific">Stutzerimonas stutzeri KOS6</name>
    <dbReference type="NCBI Taxonomy" id="1218352"/>
    <lineage>
        <taxon>Bacteria</taxon>
        <taxon>Pseudomonadati</taxon>
        <taxon>Pseudomonadota</taxon>
        <taxon>Gammaproteobacteria</taxon>
        <taxon>Pseudomonadales</taxon>
        <taxon>Pseudomonadaceae</taxon>
        <taxon>Stutzerimonas</taxon>
    </lineage>
</organism>
<dbReference type="HOGENOM" id="CLU_2357583_0_0_6"/>
<comment type="caution">
    <text evidence="2">The sequence shown here is derived from an EMBL/GenBank/DDBJ whole genome shotgun (WGS) entry which is preliminary data.</text>
</comment>
<evidence type="ECO:0000313" key="3">
    <source>
        <dbReference type="Proteomes" id="UP000026923"/>
    </source>
</evidence>
<dbReference type="EMBL" id="AMCZ02000010">
    <property type="protein sequence ID" value="EWC41501.1"/>
    <property type="molecule type" value="Genomic_DNA"/>
</dbReference>
<dbReference type="OrthoDB" id="6686920at2"/>